<dbReference type="InterPro" id="IPR055854">
    <property type="entry name" value="DUF7431"/>
</dbReference>
<dbReference type="AlphaFoldDB" id="A0A397U0M8"/>
<dbReference type="EMBL" id="QKWP01002313">
    <property type="protein sequence ID" value="RIB03835.1"/>
    <property type="molecule type" value="Genomic_DNA"/>
</dbReference>
<dbReference type="InterPro" id="IPR054586">
    <property type="entry name" value="MACPF_1_fungal"/>
</dbReference>
<comment type="caution">
    <text evidence="3">The sequence shown here is derived from an EMBL/GenBank/DDBJ whole genome shotgun (WGS) entry which is preliminary data.</text>
</comment>
<dbReference type="OrthoDB" id="2373238at2759"/>
<proteinExistence type="predicted"/>
<evidence type="ECO:0000313" key="4">
    <source>
        <dbReference type="Proteomes" id="UP000266673"/>
    </source>
</evidence>
<feature type="domain" description="DUF7431" evidence="2">
    <location>
        <begin position="402"/>
        <end position="621"/>
    </location>
</feature>
<organism evidence="3 4">
    <name type="scientific">Gigaspora rosea</name>
    <dbReference type="NCBI Taxonomy" id="44941"/>
    <lineage>
        <taxon>Eukaryota</taxon>
        <taxon>Fungi</taxon>
        <taxon>Fungi incertae sedis</taxon>
        <taxon>Mucoromycota</taxon>
        <taxon>Glomeromycotina</taxon>
        <taxon>Glomeromycetes</taxon>
        <taxon>Diversisporales</taxon>
        <taxon>Gigasporaceae</taxon>
        <taxon>Gigaspora</taxon>
    </lineage>
</organism>
<feature type="domain" description="MACPF-like" evidence="1">
    <location>
        <begin position="101"/>
        <end position="363"/>
    </location>
</feature>
<dbReference type="Pfam" id="PF22693">
    <property type="entry name" value="MACPF_1"/>
    <property type="match status" value="1"/>
</dbReference>
<reference evidence="3 4" key="1">
    <citation type="submission" date="2018-06" db="EMBL/GenBank/DDBJ databases">
        <title>Comparative genomics reveals the genomic features of Rhizophagus irregularis, R. cerebriforme, R. diaphanum and Gigaspora rosea, and their symbiotic lifestyle signature.</title>
        <authorList>
            <person name="Morin E."/>
            <person name="San Clemente H."/>
            <person name="Chen E.C.H."/>
            <person name="De La Providencia I."/>
            <person name="Hainaut M."/>
            <person name="Kuo A."/>
            <person name="Kohler A."/>
            <person name="Murat C."/>
            <person name="Tang N."/>
            <person name="Roy S."/>
            <person name="Loubradou J."/>
            <person name="Henrissat B."/>
            <person name="Grigoriev I.V."/>
            <person name="Corradi N."/>
            <person name="Roux C."/>
            <person name="Martin F.M."/>
        </authorList>
    </citation>
    <scope>NUCLEOTIDE SEQUENCE [LARGE SCALE GENOMIC DNA]</scope>
    <source>
        <strain evidence="3 4">DAOM 194757</strain>
    </source>
</reference>
<evidence type="ECO:0008006" key="5">
    <source>
        <dbReference type="Google" id="ProtNLM"/>
    </source>
</evidence>
<sequence>MEMQKVAIIVNKQIRAKYRHLKPHSLLNEIREILSRMLDDELLLMNDSLIFFEDLNGNKIDKSQENSIRLRDILLYGYILNLIVEKHDASEIIYRLKLEHGFNITKIEPHISNYKLVNFKKLCKFKLYNKNVNYYETCDNECKELYVKNHIIEGGISTFLPWSKFLIGFKSQSTTATESDHKSSAKYKIFDRIRAEFTVDENDVEPTEHFKNDVIDALRGPKDKQRENLIEVTKTFGEFWAQGVYLGGFALQTLNASDSHNTYLTNKDQTIGGSNKEILPNTGFGPYNGFGIVSSQGNIASGSRATQIQNLNWFGGDENIDISCDEDLNVWAKSIKQKNWNVVKYIKVISIFELLNKELRDQVLRVFDKTIFHSKVDSLNFVLDLSKMEPYAYELSIPKNLPSANYQIFAMIMSKSKQDDVFGMRIVYENSKKPVILLHRIGTKTKFKSRRKEYSLEVGWVVIGYPNNFDFSKYRIERNLVSQKIDIDLQGSSIKSIPIPHSYQKNSCSLLGICTLRLSNNYVYDYRRSTIVTAHHFHDKTSGLSSCIFAHDLYKRKYVNILQELKGLTFEYSIIKDQENSKQVVITWDKSIFSRTKILSGTIKNTNLNLKYPNFLTLLYDDGHSNCSDEFVNICPDCVALRSLGDFNQPESLAIYYCPTDSA</sequence>
<keyword evidence="4" id="KW-1185">Reference proteome</keyword>
<dbReference type="Proteomes" id="UP000266673">
    <property type="component" value="Unassembled WGS sequence"/>
</dbReference>
<name>A0A397U0M8_9GLOM</name>
<dbReference type="Pfam" id="PF24209">
    <property type="entry name" value="DUF7431"/>
    <property type="match status" value="1"/>
</dbReference>
<evidence type="ECO:0000313" key="3">
    <source>
        <dbReference type="EMBL" id="RIB03835.1"/>
    </source>
</evidence>
<evidence type="ECO:0000259" key="1">
    <source>
        <dbReference type="Pfam" id="PF22693"/>
    </source>
</evidence>
<protein>
    <recommendedName>
        <fullName evidence="5">MACPF domain-containing protein</fullName>
    </recommendedName>
</protein>
<gene>
    <name evidence="3" type="ORF">C2G38_2223954</name>
</gene>
<evidence type="ECO:0000259" key="2">
    <source>
        <dbReference type="Pfam" id="PF24209"/>
    </source>
</evidence>
<accession>A0A397U0M8</accession>
<dbReference type="STRING" id="44941.A0A397U0M8"/>